<accession>A0A286U3B4</accession>
<dbReference type="EMBL" id="BAOS01000036">
    <property type="protein sequence ID" value="GAX62626.1"/>
    <property type="molecule type" value="Genomic_DNA"/>
</dbReference>
<organism evidence="1 2">
    <name type="scientific">Candidatus Scalindua japonica</name>
    <dbReference type="NCBI Taxonomy" id="1284222"/>
    <lineage>
        <taxon>Bacteria</taxon>
        <taxon>Pseudomonadati</taxon>
        <taxon>Planctomycetota</taxon>
        <taxon>Candidatus Brocadiia</taxon>
        <taxon>Candidatus Brocadiales</taxon>
        <taxon>Candidatus Scalinduaceae</taxon>
        <taxon>Candidatus Scalindua</taxon>
    </lineage>
</organism>
<proteinExistence type="predicted"/>
<sequence length="43" mass="4982">MVSHREAEATIKVDIFNVDVKELKEVTENTGYSVETMYFNTEI</sequence>
<comment type="caution">
    <text evidence="1">The sequence shown here is derived from an EMBL/GenBank/DDBJ whole genome shotgun (WGS) entry which is preliminary data.</text>
</comment>
<name>A0A286U3B4_9BACT</name>
<evidence type="ECO:0000313" key="2">
    <source>
        <dbReference type="Proteomes" id="UP000218542"/>
    </source>
</evidence>
<evidence type="ECO:0000313" key="1">
    <source>
        <dbReference type="EMBL" id="GAX62626.1"/>
    </source>
</evidence>
<keyword evidence="2" id="KW-1185">Reference proteome</keyword>
<reference evidence="2" key="1">
    <citation type="journal article" date="2017" name="Environ. Microbiol. Rep.">
        <title>Genetic Diversity of Marine Anaerobic Ammonium-Oxidizing Bacteria as Revealed by Genomic and Proteomic Analyses of 'Candidatus Scalindua japonica'.</title>
        <authorList>
            <person name="Oshiki M."/>
            <person name="Mizuto K."/>
            <person name="Kimura Z."/>
            <person name="Kindaichi T."/>
            <person name="Satoh H."/>
            <person name="Okabe S."/>
        </authorList>
    </citation>
    <scope>NUCLEOTIDE SEQUENCE [LARGE SCALE GENOMIC DNA]</scope>
    <source>
        <strain evidence="2">husup-a2</strain>
    </source>
</reference>
<dbReference type="AlphaFoldDB" id="A0A286U3B4"/>
<dbReference type="Proteomes" id="UP000218542">
    <property type="component" value="Unassembled WGS sequence"/>
</dbReference>
<gene>
    <name evidence="1" type="ORF">SCALIN_C36_0015</name>
</gene>
<protein>
    <submittedName>
        <fullName evidence="1">Uncharacterized protein</fullName>
    </submittedName>
</protein>